<protein>
    <submittedName>
        <fullName evidence="2">Molybdopterin biosynthesis protein</fullName>
    </submittedName>
</protein>
<accession>A0A3R9R6X0</accession>
<feature type="non-terminal residue" evidence="2">
    <location>
        <position position="1"/>
    </location>
</feature>
<proteinExistence type="predicted"/>
<sequence>SAIKHGLADVGVGIEVVARYYDLDFMPISYEDYDFLVRKDRVEKRGVRTFIEILRSEEARSVISSIPGMIPKENMGEVL</sequence>
<dbReference type="Pfam" id="PF12727">
    <property type="entry name" value="PBP_like"/>
    <property type="match status" value="1"/>
</dbReference>
<dbReference type="PANTHER" id="PTHR38431:SF1">
    <property type="entry name" value="BLL2305 PROTEIN"/>
    <property type="match status" value="1"/>
</dbReference>
<reference evidence="2 3" key="1">
    <citation type="submission" date="2018-10" db="EMBL/GenBank/DDBJ databases">
        <title>Co-occurring genomic capacity for anaerobic methane metabolism and dissimilatory sulfite reduction discovered in the Korarchaeota.</title>
        <authorList>
            <person name="Mckay L.J."/>
            <person name="Dlakic M."/>
            <person name="Fields M.W."/>
            <person name="Delmont T.O."/>
            <person name="Eren A.M."/>
            <person name="Jay Z.J."/>
            <person name="Klingelsmith K.B."/>
            <person name="Rusch D.B."/>
            <person name="Inskeep W.P."/>
        </authorList>
    </citation>
    <scope>NUCLEOTIDE SEQUENCE [LARGE SCALE GENOMIC DNA]</scope>
    <source>
        <strain evidence="2 3">MDKW</strain>
    </source>
</reference>
<dbReference type="EMBL" id="RCOS01000062">
    <property type="protein sequence ID" value="RSN76138.1"/>
    <property type="molecule type" value="Genomic_DNA"/>
</dbReference>
<keyword evidence="3" id="KW-1185">Reference proteome</keyword>
<dbReference type="InterPro" id="IPR024370">
    <property type="entry name" value="PBP_domain"/>
</dbReference>
<feature type="domain" description="PBP" evidence="1">
    <location>
        <begin position="2"/>
        <end position="55"/>
    </location>
</feature>
<evidence type="ECO:0000313" key="2">
    <source>
        <dbReference type="EMBL" id="RSN76138.1"/>
    </source>
</evidence>
<evidence type="ECO:0000313" key="3">
    <source>
        <dbReference type="Proteomes" id="UP000277582"/>
    </source>
</evidence>
<name>A0A3R9R6X0_9CREN</name>
<dbReference type="Proteomes" id="UP000277582">
    <property type="component" value="Unassembled WGS sequence"/>
</dbReference>
<dbReference type="AlphaFoldDB" id="A0A3R9R6X0"/>
<dbReference type="PANTHER" id="PTHR38431">
    <property type="entry name" value="BLL2305 PROTEIN"/>
    <property type="match status" value="1"/>
</dbReference>
<comment type="caution">
    <text evidence="2">The sequence shown here is derived from an EMBL/GenBank/DDBJ whole genome shotgun (WGS) entry which is preliminary data.</text>
</comment>
<organism evidence="2 3">
    <name type="scientific">Candidatus Methanodesulfokora washburnensis</name>
    <dbReference type="NCBI Taxonomy" id="2478471"/>
    <lineage>
        <taxon>Archaea</taxon>
        <taxon>Thermoproteota</taxon>
        <taxon>Candidatus Korarchaeia</taxon>
        <taxon>Candidatus Korarchaeia incertae sedis</taxon>
        <taxon>Candidatus Methanodesulfokora</taxon>
    </lineage>
</organism>
<evidence type="ECO:0000259" key="1">
    <source>
        <dbReference type="Pfam" id="PF12727"/>
    </source>
</evidence>
<gene>
    <name evidence="2" type="ORF">D6D85_04075</name>
</gene>
<dbReference type="RefSeq" id="WP_272914416.1">
    <property type="nucleotide sequence ID" value="NZ_RCOS01000062.1"/>
</dbReference>